<keyword evidence="3" id="KW-1185">Reference proteome</keyword>
<name>A0ABU2CFF4_9BURK</name>
<gene>
    <name evidence="2" type="ORF">J2X19_004781</name>
</gene>
<reference evidence="2 3" key="1">
    <citation type="submission" date="2023-07" db="EMBL/GenBank/DDBJ databases">
        <title>Sorghum-associated microbial communities from plants grown in Nebraska, USA.</title>
        <authorList>
            <person name="Schachtman D."/>
        </authorList>
    </citation>
    <scope>NUCLEOTIDE SEQUENCE [LARGE SCALE GENOMIC DNA]</scope>
    <source>
        <strain evidence="2 3">BE313</strain>
    </source>
</reference>
<protein>
    <recommendedName>
        <fullName evidence="4">Heme exporter protein D</fullName>
    </recommendedName>
</protein>
<keyword evidence="1" id="KW-0812">Transmembrane</keyword>
<comment type="caution">
    <text evidence="2">The sequence shown here is derived from an EMBL/GenBank/DDBJ whole genome shotgun (WGS) entry which is preliminary data.</text>
</comment>
<evidence type="ECO:0000313" key="3">
    <source>
        <dbReference type="Proteomes" id="UP001180487"/>
    </source>
</evidence>
<evidence type="ECO:0008006" key="4">
    <source>
        <dbReference type="Google" id="ProtNLM"/>
    </source>
</evidence>
<dbReference type="RefSeq" id="WP_116607415.1">
    <property type="nucleotide sequence ID" value="NZ_JAVDXT010000006.1"/>
</dbReference>
<dbReference type="EMBL" id="JAVDXT010000006">
    <property type="protein sequence ID" value="MDR7380079.1"/>
    <property type="molecule type" value="Genomic_DNA"/>
</dbReference>
<feature type="transmembrane region" description="Helical" evidence="1">
    <location>
        <begin position="12"/>
        <end position="33"/>
    </location>
</feature>
<dbReference type="Proteomes" id="UP001180487">
    <property type="component" value="Unassembled WGS sequence"/>
</dbReference>
<evidence type="ECO:0000313" key="2">
    <source>
        <dbReference type="EMBL" id="MDR7380079.1"/>
    </source>
</evidence>
<organism evidence="2 3">
    <name type="scientific">Rhodoferax ferrireducens</name>
    <dbReference type="NCBI Taxonomy" id="192843"/>
    <lineage>
        <taxon>Bacteria</taxon>
        <taxon>Pseudomonadati</taxon>
        <taxon>Pseudomonadota</taxon>
        <taxon>Betaproteobacteria</taxon>
        <taxon>Burkholderiales</taxon>
        <taxon>Comamonadaceae</taxon>
        <taxon>Rhodoferax</taxon>
    </lineage>
</organism>
<sequence>MDDTGSEFGWFLAYLFCAALALGTIVWSAVAWWHRKQKRERRAAKKASYNEFRAWRDGTNPPPK</sequence>
<keyword evidence="1" id="KW-0472">Membrane</keyword>
<keyword evidence="1" id="KW-1133">Transmembrane helix</keyword>
<proteinExistence type="predicted"/>
<evidence type="ECO:0000256" key="1">
    <source>
        <dbReference type="SAM" id="Phobius"/>
    </source>
</evidence>
<accession>A0ABU2CFF4</accession>